<dbReference type="SUPFAM" id="SSF55920">
    <property type="entry name" value="Creatinase/aminopeptidase"/>
    <property type="match status" value="1"/>
</dbReference>
<reference evidence="2 3" key="1">
    <citation type="submission" date="2017-07" db="EMBL/GenBank/DDBJ databases">
        <title>Mechanisms for carbon and nitrogen cycling indicate functional differentiation within the Candidate Phyla Radiation.</title>
        <authorList>
            <person name="Danczak R.E."/>
            <person name="Johnston M.D."/>
            <person name="Kenah C."/>
            <person name="Slattery M."/>
            <person name="Wrighton K.C."/>
            <person name="Wilkins M.J."/>
        </authorList>
    </citation>
    <scope>NUCLEOTIDE SEQUENCE [LARGE SCALE GENOMIC DNA]</scope>
    <source>
        <strain evidence="2">Gr01-1014_77</strain>
    </source>
</reference>
<name>A0A554J9H7_9BACT</name>
<keyword evidence="2" id="KW-0645">Protease</keyword>
<dbReference type="Gene3D" id="3.90.230.10">
    <property type="entry name" value="Creatinase/methionine aminopeptidase superfamily"/>
    <property type="match status" value="1"/>
</dbReference>
<evidence type="ECO:0000259" key="1">
    <source>
        <dbReference type="Pfam" id="PF00557"/>
    </source>
</evidence>
<comment type="caution">
    <text evidence="2">The sequence shown here is derived from an EMBL/GenBank/DDBJ whole genome shotgun (WGS) entry which is preliminary data.</text>
</comment>
<keyword evidence="2" id="KW-0378">Hydrolase</keyword>
<dbReference type="Proteomes" id="UP000319613">
    <property type="component" value="Unassembled WGS sequence"/>
</dbReference>
<protein>
    <submittedName>
        <fullName evidence="2">Methionyl aminopeptidase</fullName>
    </submittedName>
</protein>
<dbReference type="EMBL" id="VMFF01000074">
    <property type="protein sequence ID" value="TSC65016.1"/>
    <property type="molecule type" value="Genomic_DNA"/>
</dbReference>
<dbReference type="GO" id="GO:0005829">
    <property type="term" value="C:cytosol"/>
    <property type="evidence" value="ECO:0007669"/>
    <property type="project" value="TreeGrafter"/>
</dbReference>
<accession>A0A554J9H7</accession>
<gene>
    <name evidence="2" type="ORF">G01um101477_642</name>
</gene>
<dbReference type="PANTHER" id="PTHR43330:SF27">
    <property type="entry name" value="METHIONINE AMINOPEPTIDASE"/>
    <property type="match status" value="1"/>
</dbReference>
<sequence length="82" mass="8792">MRKTQEEIDKIKEGGKILNRILLQTAELVKPGVSTWELNSFAEAEIVKAGGRPSFKGYGNKGHLFPAGLCTSVNAVVVPGVP</sequence>
<dbReference type="InterPro" id="IPR036005">
    <property type="entry name" value="Creatinase/aminopeptidase-like"/>
</dbReference>
<dbReference type="PANTHER" id="PTHR43330">
    <property type="entry name" value="METHIONINE AMINOPEPTIDASE"/>
    <property type="match status" value="1"/>
</dbReference>
<keyword evidence="2" id="KW-0031">Aminopeptidase</keyword>
<organism evidence="2 3">
    <name type="scientific">Candidatus Doudnabacteria bacterium Gr01-1014_77</name>
    <dbReference type="NCBI Taxonomy" id="2017133"/>
    <lineage>
        <taxon>Bacteria</taxon>
        <taxon>Candidatus Doudnaibacteriota</taxon>
    </lineage>
</organism>
<evidence type="ECO:0000313" key="2">
    <source>
        <dbReference type="EMBL" id="TSC65016.1"/>
    </source>
</evidence>
<proteinExistence type="predicted"/>
<dbReference type="AlphaFoldDB" id="A0A554J9H7"/>
<dbReference type="GO" id="GO:0070006">
    <property type="term" value="F:metalloaminopeptidase activity"/>
    <property type="evidence" value="ECO:0007669"/>
    <property type="project" value="TreeGrafter"/>
</dbReference>
<dbReference type="Pfam" id="PF00557">
    <property type="entry name" value="Peptidase_M24"/>
    <property type="match status" value="1"/>
</dbReference>
<evidence type="ECO:0000313" key="3">
    <source>
        <dbReference type="Proteomes" id="UP000319613"/>
    </source>
</evidence>
<feature type="domain" description="Peptidase M24" evidence="1">
    <location>
        <begin position="10"/>
        <end position="82"/>
    </location>
</feature>
<dbReference type="InterPro" id="IPR000994">
    <property type="entry name" value="Pept_M24"/>
</dbReference>